<keyword evidence="11" id="KW-0227">DNA damage</keyword>
<evidence type="ECO:0000256" key="12">
    <source>
        <dbReference type="ARBA" id="ARBA00022932"/>
    </source>
</evidence>
<keyword evidence="22" id="KW-1185">Reference proteome</keyword>
<evidence type="ECO:0000256" key="2">
    <source>
        <dbReference type="ARBA" id="ARBA00004123"/>
    </source>
</evidence>
<dbReference type="PRINTS" id="PR00869">
    <property type="entry name" value="DNAPOLX"/>
</dbReference>
<feature type="region of interest" description="Disordered" evidence="19">
    <location>
        <begin position="31"/>
        <end position="114"/>
    </location>
</feature>
<dbReference type="GO" id="GO:0003887">
    <property type="term" value="F:DNA-directed DNA polymerase activity"/>
    <property type="evidence" value="ECO:0007669"/>
    <property type="project" value="UniProtKB-KW"/>
</dbReference>
<dbReference type="Pfam" id="PF10391">
    <property type="entry name" value="DNA_pol_lambd_f"/>
    <property type="match status" value="1"/>
</dbReference>
<keyword evidence="16" id="KW-0539">Nucleus</keyword>
<dbReference type="InterPro" id="IPR043519">
    <property type="entry name" value="NT_sf"/>
</dbReference>
<evidence type="ECO:0000256" key="9">
    <source>
        <dbReference type="ARBA" id="ARBA00022705"/>
    </source>
</evidence>
<evidence type="ECO:0000256" key="7">
    <source>
        <dbReference type="ARBA" id="ARBA00022679"/>
    </source>
</evidence>
<dbReference type="GO" id="GO:0046872">
    <property type="term" value="F:metal ion binding"/>
    <property type="evidence" value="ECO:0007669"/>
    <property type="project" value="UniProtKB-KW"/>
</dbReference>
<dbReference type="PANTHER" id="PTHR11276:SF28">
    <property type="entry name" value="DNA POLYMERASE LAMBDA"/>
    <property type="match status" value="1"/>
</dbReference>
<evidence type="ECO:0000313" key="21">
    <source>
        <dbReference type="EMBL" id="KAF9446855.1"/>
    </source>
</evidence>
<evidence type="ECO:0000256" key="15">
    <source>
        <dbReference type="ARBA" id="ARBA00023239"/>
    </source>
</evidence>
<dbReference type="InterPro" id="IPR010996">
    <property type="entry name" value="HHH_MUS81"/>
</dbReference>
<dbReference type="Proteomes" id="UP000807342">
    <property type="component" value="Unassembled WGS sequence"/>
</dbReference>
<comment type="caution">
    <text evidence="21">The sequence shown here is derived from an EMBL/GenBank/DDBJ whole genome shotgun (WGS) entry which is preliminary data.</text>
</comment>
<reference evidence="21" key="1">
    <citation type="submission" date="2020-11" db="EMBL/GenBank/DDBJ databases">
        <authorList>
            <consortium name="DOE Joint Genome Institute"/>
            <person name="Ahrendt S."/>
            <person name="Riley R."/>
            <person name="Andreopoulos W."/>
            <person name="Labutti K."/>
            <person name="Pangilinan J."/>
            <person name="Ruiz-Duenas F.J."/>
            <person name="Barrasa J.M."/>
            <person name="Sanchez-Garcia M."/>
            <person name="Camarero S."/>
            <person name="Miyauchi S."/>
            <person name="Serrano A."/>
            <person name="Linde D."/>
            <person name="Babiker R."/>
            <person name="Drula E."/>
            <person name="Ayuso-Fernandez I."/>
            <person name="Pacheco R."/>
            <person name="Padilla G."/>
            <person name="Ferreira P."/>
            <person name="Barriuso J."/>
            <person name="Kellner H."/>
            <person name="Castanera R."/>
            <person name="Alfaro M."/>
            <person name="Ramirez L."/>
            <person name="Pisabarro A.G."/>
            <person name="Kuo A."/>
            <person name="Tritt A."/>
            <person name="Lipzen A."/>
            <person name="He G."/>
            <person name="Yan M."/>
            <person name="Ng V."/>
            <person name="Cullen D."/>
            <person name="Martin F."/>
            <person name="Rosso M.-N."/>
            <person name="Henrissat B."/>
            <person name="Hibbett D."/>
            <person name="Martinez A.T."/>
            <person name="Grigoriev I.V."/>
        </authorList>
    </citation>
    <scope>NUCLEOTIDE SEQUENCE</scope>
    <source>
        <strain evidence="21">MF-IS2</strain>
    </source>
</reference>
<dbReference type="GO" id="GO:0016829">
    <property type="term" value="F:lyase activity"/>
    <property type="evidence" value="ECO:0007669"/>
    <property type="project" value="UniProtKB-KW"/>
</dbReference>
<dbReference type="FunFam" id="1.10.150.20:FF:000010">
    <property type="entry name" value="DNA polymerase lambda"/>
    <property type="match status" value="1"/>
</dbReference>
<dbReference type="InterPro" id="IPR028207">
    <property type="entry name" value="DNA_pol_B_palm_palm"/>
</dbReference>
<comment type="cofactor">
    <cofactor evidence="1">
        <name>Mn(2+)</name>
        <dbReference type="ChEBI" id="CHEBI:29035"/>
    </cofactor>
</comment>
<comment type="catalytic activity">
    <reaction evidence="17">
        <text>DNA(n) + a 2'-deoxyribonucleoside 5'-triphosphate = DNA(n+1) + diphosphate</text>
        <dbReference type="Rhea" id="RHEA:22508"/>
        <dbReference type="Rhea" id="RHEA-COMP:17339"/>
        <dbReference type="Rhea" id="RHEA-COMP:17340"/>
        <dbReference type="ChEBI" id="CHEBI:33019"/>
        <dbReference type="ChEBI" id="CHEBI:61560"/>
        <dbReference type="ChEBI" id="CHEBI:173112"/>
        <dbReference type="EC" id="2.7.7.7"/>
    </reaction>
</comment>
<keyword evidence="13" id="KW-0238">DNA-binding</keyword>
<dbReference type="Gene3D" id="1.10.150.20">
    <property type="entry name" value="5' to 3' exonuclease, C-terminal subdomain"/>
    <property type="match status" value="1"/>
</dbReference>
<dbReference type="InterPro" id="IPR036420">
    <property type="entry name" value="BRCT_dom_sf"/>
</dbReference>
<evidence type="ECO:0000256" key="11">
    <source>
        <dbReference type="ARBA" id="ARBA00022763"/>
    </source>
</evidence>
<keyword evidence="9" id="KW-0235">DNA replication</keyword>
<dbReference type="InterPro" id="IPR022312">
    <property type="entry name" value="DNA_pol_X"/>
</dbReference>
<protein>
    <recommendedName>
        <fullName evidence="5">DNA polymerase lambda</fullName>
        <ecNumber evidence="4">2.7.7.7</ecNumber>
    </recommendedName>
</protein>
<dbReference type="InterPro" id="IPR001357">
    <property type="entry name" value="BRCT_dom"/>
</dbReference>
<evidence type="ECO:0000256" key="17">
    <source>
        <dbReference type="ARBA" id="ARBA00049244"/>
    </source>
</evidence>
<evidence type="ECO:0000256" key="1">
    <source>
        <dbReference type="ARBA" id="ARBA00001936"/>
    </source>
</evidence>
<dbReference type="Pfam" id="PF14791">
    <property type="entry name" value="DNA_pol_B_thumb"/>
    <property type="match status" value="1"/>
</dbReference>
<evidence type="ECO:0000313" key="22">
    <source>
        <dbReference type="Proteomes" id="UP000807342"/>
    </source>
</evidence>
<evidence type="ECO:0000256" key="6">
    <source>
        <dbReference type="ARBA" id="ARBA00022634"/>
    </source>
</evidence>
<feature type="region of interest" description="Disordered" evidence="19">
    <location>
        <begin position="267"/>
        <end position="333"/>
    </location>
</feature>
<dbReference type="SMART" id="SM00483">
    <property type="entry name" value="POLXc"/>
    <property type="match status" value="1"/>
</dbReference>
<dbReference type="PROSITE" id="PS50172">
    <property type="entry name" value="BRCT"/>
    <property type="match status" value="1"/>
</dbReference>
<dbReference type="Gene3D" id="3.30.460.10">
    <property type="entry name" value="Beta Polymerase, domain 2"/>
    <property type="match status" value="1"/>
</dbReference>
<evidence type="ECO:0000256" key="19">
    <source>
        <dbReference type="SAM" id="MobiDB-lite"/>
    </source>
</evidence>
<feature type="active site" description="Nucleophile; Schiff-base intermediate with DNA; for 5'-dRP lyase activity" evidence="18">
    <location>
        <position position="475"/>
    </location>
</feature>
<feature type="compositionally biased region" description="Low complexity" evidence="19">
    <location>
        <begin position="59"/>
        <end position="80"/>
    </location>
</feature>
<dbReference type="Pfam" id="PF14716">
    <property type="entry name" value="HHH_8"/>
    <property type="match status" value="1"/>
</dbReference>
<dbReference type="PANTHER" id="PTHR11276">
    <property type="entry name" value="DNA POLYMERASE TYPE-X FAMILY MEMBER"/>
    <property type="match status" value="1"/>
</dbReference>
<dbReference type="GO" id="GO:0003677">
    <property type="term" value="F:DNA binding"/>
    <property type="evidence" value="ECO:0007669"/>
    <property type="project" value="UniProtKB-KW"/>
</dbReference>
<dbReference type="SUPFAM" id="SSF47802">
    <property type="entry name" value="DNA polymerase beta, N-terminal domain-like"/>
    <property type="match status" value="1"/>
</dbReference>
<dbReference type="SUPFAM" id="SSF81585">
    <property type="entry name" value="PsbU/PolX domain-like"/>
    <property type="match status" value="1"/>
</dbReference>
<dbReference type="FunFam" id="1.10.150.110:FF:000005">
    <property type="entry name" value="DNA polymerase POL4"/>
    <property type="match status" value="1"/>
</dbReference>
<evidence type="ECO:0000256" key="18">
    <source>
        <dbReference type="PIRSR" id="PIRSR622312-50"/>
    </source>
</evidence>
<feature type="compositionally biased region" description="Polar residues" evidence="19">
    <location>
        <begin position="274"/>
        <end position="292"/>
    </location>
</feature>
<feature type="compositionally biased region" description="Polar residues" evidence="19">
    <location>
        <begin position="300"/>
        <end position="319"/>
    </location>
</feature>
<dbReference type="InterPro" id="IPR027421">
    <property type="entry name" value="DNA_pol_lamdba_lyase_dom_sf"/>
</dbReference>
<dbReference type="Gene3D" id="1.10.150.110">
    <property type="entry name" value="DNA polymerase beta, N-terminal domain-like"/>
    <property type="match status" value="1"/>
</dbReference>
<name>A0A9P5XC38_9AGAR</name>
<dbReference type="AlphaFoldDB" id="A0A9P5XC38"/>
<proteinExistence type="inferred from homology"/>
<evidence type="ECO:0000256" key="8">
    <source>
        <dbReference type="ARBA" id="ARBA00022695"/>
    </source>
</evidence>
<dbReference type="Pfam" id="PF14792">
    <property type="entry name" value="DNA_pol_B_palm"/>
    <property type="match status" value="1"/>
</dbReference>
<evidence type="ECO:0000256" key="5">
    <source>
        <dbReference type="ARBA" id="ARBA00016513"/>
    </source>
</evidence>
<dbReference type="SUPFAM" id="SSF52113">
    <property type="entry name" value="BRCT domain"/>
    <property type="match status" value="1"/>
</dbReference>
<evidence type="ECO:0000256" key="13">
    <source>
        <dbReference type="ARBA" id="ARBA00023125"/>
    </source>
</evidence>
<keyword evidence="14" id="KW-0234">DNA repair</keyword>
<dbReference type="InterPro" id="IPR002054">
    <property type="entry name" value="DNA-dir_DNA_pol_X"/>
</dbReference>
<dbReference type="PROSITE" id="PS00522">
    <property type="entry name" value="DNA_POLYMERASE_X"/>
    <property type="match status" value="1"/>
</dbReference>
<dbReference type="InterPro" id="IPR029398">
    <property type="entry name" value="PolB_thumb"/>
</dbReference>
<dbReference type="Gene3D" id="3.30.210.10">
    <property type="entry name" value="DNA polymerase, thumb domain"/>
    <property type="match status" value="1"/>
</dbReference>
<evidence type="ECO:0000259" key="20">
    <source>
        <dbReference type="PROSITE" id="PS50172"/>
    </source>
</evidence>
<dbReference type="InterPro" id="IPR019843">
    <property type="entry name" value="DNA_pol-X_BS"/>
</dbReference>
<keyword evidence="12" id="KW-0239">DNA-directed DNA polymerase</keyword>
<comment type="subcellular location">
    <subcellularLocation>
        <location evidence="2">Nucleus</location>
    </subcellularLocation>
</comment>
<dbReference type="PRINTS" id="PR00870">
    <property type="entry name" value="DNAPOLXBETA"/>
</dbReference>
<organism evidence="21 22">
    <name type="scientific">Macrolepiota fuliginosa MF-IS2</name>
    <dbReference type="NCBI Taxonomy" id="1400762"/>
    <lineage>
        <taxon>Eukaryota</taxon>
        <taxon>Fungi</taxon>
        <taxon>Dikarya</taxon>
        <taxon>Basidiomycota</taxon>
        <taxon>Agaricomycotina</taxon>
        <taxon>Agaricomycetes</taxon>
        <taxon>Agaricomycetidae</taxon>
        <taxon>Agaricales</taxon>
        <taxon>Agaricineae</taxon>
        <taxon>Agaricaceae</taxon>
        <taxon>Macrolepiota</taxon>
    </lineage>
</organism>
<keyword evidence="7" id="KW-0808">Transferase</keyword>
<dbReference type="GO" id="GO:0006303">
    <property type="term" value="P:double-strand break repair via nonhomologous end joining"/>
    <property type="evidence" value="ECO:0007669"/>
    <property type="project" value="TreeGrafter"/>
</dbReference>
<dbReference type="GO" id="GO:0006260">
    <property type="term" value="P:DNA replication"/>
    <property type="evidence" value="ECO:0007669"/>
    <property type="project" value="UniProtKB-KW"/>
</dbReference>
<accession>A0A9P5XC38</accession>
<dbReference type="InterPro" id="IPR002008">
    <property type="entry name" value="DNA_pol_X_beta-like"/>
</dbReference>
<gene>
    <name evidence="21" type="ORF">P691DRAFT_732480</name>
</gene>
<dbReference type="EMBL" id="MU151226">
    <property type="protein sequence ID" value="KAF9446855.1"/>
    <property type="molecule type" value="Genomic_DNA"/>
</dbReference>
<evidence type="ECO:0000256" key="14">
    <source>
        <dbReference type="ARBA" id="ARBA00023204"/>
    </source>
</evidence>
<dbReference type="OrthoDB" id="205514at2759"/>
<feature type="domain" description="BRCT" evidence="20">
    <location>
        <begin position="137"/>
        <end position="237"/>
    </location>
</feature>
<evidence type="ECO:0000256" key="4">
    <source>
        <dbReference type="ARBA" id="ARBA00012417"/>
    </source>
</evidence>
<keyword evidence="6" id="KW-0237">DNA synthesis</keyword>
<keyword evidence="8" id="KW-0548">Nucleotidyltransferase</keyword>
<dbReference type="EC" id="2.7.7.7" evidence="4"/>
<dbReference type="InterPro" id="IPR037160">
    <property type="entry name" value="DNA_Pol_thumb_sf"/>
</dbReference>
<keyword evidence="10" id="KW-0479">Metal-binding</keyword>
<evidence type="ECO:0000256" key="3">
    <source>
        <dbReference type="ARBA" id="ARBA00008323"/>
    </source>
</evidence>
<dbReference type="SUPFAM" id="SSF81301">
    <property type="entry name" value="Nucleotidyltransferase"/>
    <property type="match status" value="1"/>
</dbReference>
<evidence type="ECO:0000256" key="16">
    <source>
        <dbReference type="ARBA" id="ARBA00023242"/>
    </source>
</evidence>
<comment type="similarity">
    <text evidence="3">Belongs to the DNA polymerase type-X family.</text>
</comment>
<keyword evidence="15" id="KW-0456">Lyase</keyword>
<evidence type="ECO:0000256" key="10">
    <source>
        <dbReference type="ARBA" id="ARBA00022723"/>
    </source>
</evidence>
<dbReference type="CDD" id="cd00141">
    <property type="entry name" value="NT_POLXc"/>
    <property type="match status" value="1"/>
</dbReference>
<dbReference type="InterPro" id="IPR018944">
    <property type="entry name" value="DNA_pol_lambd_fingers_domain"/>
</dbReference>
<dbReference type="GO" id="GO:0005634">
    <property type="term" value="C:nucleus"/>
    <property type="evidence" value="ECO:0007669"/>
    <property type="project" value="UniProtKB-SubCell"/>
</dbReference>
<sequence>MPRKGIAASGSTRLCLEVKERVARHVAMKRRDNVVPLRSKGTGIDPLSGLRISKDQFQEEISSSQISSAASSHASSSSHASDIERPPKPKATRRSQAPLKAQKTKATKKEKQAPITPIEYAQQLLNKAMTAGKRKSSAIKFLEGKNIFYIGGDMQFAGERTRGRMELIVKHGGNLIPAYDPAIVTHIVTDAPKPPTLRALGYKHLSEIPGHMPTVKWGWVLSAIGRTGRLDKEDIEAKMAEEMWLHAAFSERMDTTPDRSKSIVQISRGDRSTGAGNSEAPNRTIMSSSHQIRSVPFASNGPNSEPCSSRATPPHNSIFPSPRQPFDEKGKECALAPSGAYATRQARTDPLAEFYAEARAARENSWSRFGGCDESDNDIDPFIDDTTPRASLPRKKRGWTCDNKEPQTKACVNQDIIEKLQELQELHKAKPGDEDHWRAYSYSKSVRALRGYPKRIQSYSEAQSIRGVGEKTALKIMEILQTGDLRRINYEKTDDVEVTRLFQGIYGVGQSTAFKWYSAGCRTLEDLRNQKGGVHLNPVQLIGLQYYDDINSRMPRNEAKAIFELIKPIGKSPLSFDSKLFVEIMGSYRRGKGDCGDIDILITRPTDDDQTHLGILGRLLPVLHKAGIITEDLAIPEDLRDLECVYRGLCRLPQPGSRRRRIDILTVPWQSRGAALLYYTGDDIFNRAMRLKANKMGYSLNQRGLYSGIVRDPKDSRVKLNEGTIVASETEEEIFRILNVPWQEPHERVRG</sequence>